<sequence length="127" mass="13163">MIDEQFPIDFSIVNGPATISGIIFDGFTDFTIIRDGIYLMIYSANIDPASDITTFGISINGSPFDIAPMSIGATGGVLSTSTVRQLSVNDVIRFGNRSGGIRSITSGNIVGSGAQATILRVADGGAL</sequence>
<comment type="caution">
    <text evidence="1">The sequence shown here is derived from an EMBL/GenBank/DDBJ whole genome shotgun (WGS) entry which is preliminary data.</text>
</comment>
<evidence type="ECO:0000313" key="1">
    <source>
        <dbReference type="EMBL" id="MDQ0418866.1"/>
    </source>
</evidence>
<dbReference type="Proteomes" id="UP001238450">
    <property type="component" value="Unassembled WGS sequence"/>
</dbReference>
<protein>
    <submittedName>
        <fullName evidence="1">Uncharacterized protein</fullName>
    </submittedName>
</protein>
<accession>A0AAJ1TN16</accession>
<proteinExistence type="predicted"/>
<gene>
    <name evidence="1" type="ORF">J2Z48_003071</name>
</gene>
<evidence type="ECO:0000313" key="2">
    <source>
        <dbReference type="Proteomes" id="UP001238450"/>
    </source>
</evidence>
<reference evidence="1 2" key="1">
    <citation type="submission" date="2023-07" db="EMBL/GenBank/DDBJ databases">
        <title>Genomic Encyclopedia of Type Strains, Phase IV (KMG-IV): sequencing the most valuable type-strain genomes for metagenomic binning, comparative biology and taxonomic classification.</title>
        <authorList>
            <person name="Goeker M."/>
        </authorList>
    </citation>
    <scope>NUCLEOTIDE SEQUENCE [LARGE SCALE GENOMIC DNA]</scope>
    <source>
        <strain evidence="1 2">DSM 46876</strain>
    </source>
</reference>
<dbReference type="RefSeq" id="WP_307254843.1">
    <property type="nucleotide sequence ID" value="NZ_JAUSUV010000019.1"/>
</dbReference>
<dbReference type="InterPro" id="IPR008983">
    <property type="entry name" value="Tumour_necrosis_fac-like_dom"/>
</dbReference>
<dbReference type="Gene3D" id="2.60.120.40">
    <property type="match status" value="1"/>
</dbReference>
<name>A0AAJ1TN16_9BACL</name>
<dbReference type="AlphaFoldDB" id="A0AAJ1TN16"/>
<dbReference type="EMBL" id="JAUSUV010000019">
    <property type="protein sequence ID" value="MDQ0418866.1"/>
    <property type="molecule type" value="Genomic_DNA"/>
</dbReference>
<keyword evidence="2" id="KW-1185">Reference proteome</keyword>
<organism evidence="1 2">
    <name type="scientific">Croceifilum oryzae</name>
    <dbReference type="NCBI Taxonomy" id="1553429"/>
    <lineage>
        <taxon>Bacteria</taxon>
        <taxon>Bacillati</taxon>
        <taxon>Bacillota</taxon>
        <taxon>Bacilli</taxon>
        <taxon>Bacillales</taxon>
        <taxon>Thermoactinomycetaceae</taxon>
        <taxon>Croceifilum</taxon>
    </lineage>
</organism>